<sequence>MPDPEADWLDEVERLAAGAIARFPRHNEIFHLVSRLAEETGEVAQQVNHLEGMGLKRDRHGEPDVGDLTKEVLDVVRCAVTIAMHYGCVDDLRELTSQKLASYRREGWVN</sequence>
<dbReference type="Proteomes" id="UP000195880">
    <property type="component" value="Chromosome"/>
</dbReference>
<organism evidence="1 2">
    <name type="scientific">Streptomyces alboflavus</name>
    <dbReference type="NCBI Taxonomy" id="67267"/>
    <lineage>
        <taxon>Bacteria</taxon>
        <taxon>Bacillati</taxon>
        <taxon>Actinomycetota</taxon>
        <taxon>Actinomycetes</taxon>
        <taxon>Kitasatosporales</taxon>
        <taxon>Streptomycetaceae</taxon>
        <taxon>Streptomyces</taxon>
    </lineage>
</organism>
<evidence type="ECO:0008006" key="3">
    <source>
        <dbReference type="Google" id="ProtNLM"/>
    </source>
</evidence>
<protein>
    <recommendedName>
        <fullName evidence="3">NTP pyrophosphohydrolase MazG putative catalytic core domain-containing protein</fullName>
    </recommendedName>
</protein>
<keyword evidence="2" id="KW-1185">Reference proteome</keyword>
<reference evidence="1 2" key="1">
    <citation type="submission" date="2017-05" db="EMBL/GenBank/DDBJ databases">
        <title>Streptomyces alboflavus Genome sequencing and assembly.</title>
        <authorList>
            <person name="Wang Y."/>
            <person name="Du B."/>
            <person name="Ding Y."/>
            <person name="Liu H."/>
            <person name="Hou Q."/>
            <person name="Liu K."/>
            <person name="Wang C."/>
            <person name="Yao L."/>
        </authorList>
    </citation>
    <scope>NUCLEOTIDE SEQUENCE [LARGE SCALE GENOMIC DNA]</scope>
    <source>
        <strain evidence="1 2">MDJK44</strain>
    </source>
</reference>
<dbReference type="SUPFAM" id="SSF101386">
    <property type="entry name" value="all-alpha NTP pyrophosphatases"/>
    <property type="match status" value="1"/>
</dbReference>
<dbReference type="EMBL" id="CP021748">
    <property type="protein sequence ID" value="ARX85252.1"/>
    <property type="molecule type" value="Genomic_DNA"/>
</dbReference>
<name>A0A1Z1WFY2_9ACTN</name>
<dbReference type="KEGG" id="salf:SMD44_04711"/>
<evidence type="ECO:0000313" key="1">
    <source>
        <dbReference type="EMBL" id="ARX85252.1"/>
    </source>
</evidence>
<proteinExistence type="predicted"/>
<dbReference type="AlphaFoldDB" id="A0A1Z1WFY2"/>
<dbReference type="STRING" id="67267.GCA_000716675_02174"/>
<dbReference type="RefSeq" id="WP_087885185.1">
    <property type="nucleotide sequence ID" value="NZ_CP021748.1"/>
</dbReference>
<dbReference type="OrthoDB" id="4212044at2"/>
<dbReference type="Gene3D" id="1.10.287.1080">
    <property type="entry name" value="MazG-like"/>
    <property type="match status" value="1"/>
</dbReference>
<evidence type="ECO:0000313" key="2">
    <source>
        <dbReference type="Proteomes" id="UP000195880"/>
    </source>
</evidence>
<accession>A0A1Z1WFY2</accession>
<gene>
    <name evidence="1" type="ORF">SMD44_04711</name>
</gene>